<evidence type="ECO:0000256" key="2">
    <source>
        <dbReference type="SAM" id="MobiDB-lite"/>
    </source>
</evidence>
<dbReference type="InterPro" id="IPR035979">
    <property type="entry name" value="RBD_domain_sf"/>
</dbReference>
<dbReference type="PANTHER" id="PTHR32343">
    <property type="entry name" value="SERINE/ARGININE-RICH SPLICING FACTOR"/>
    <property type="match status" value="1"/>
</dbReference>
<feature type="region of interest" description="Disordered" evidence="2">
    <location>
        <begin position="80"/>
        <end position="100"/>
    </location>
</feature>
<dbReference type="OMA" id="TQEMKPR"/>
<evidence type="ECO:0000313" key="5">
    <source>
        <dbReference type="Proteomes" id="UP000016931"/>
    </source>
</evidence>
<dbReference type="GeneID" id="27903170"/>
<dbReference type="STRING" id="692275.M3AWZ5"/>
<evidence type="ECO:0000256" key="1">
    <source>
        <dbReference type="PROSITE-ProRule" id="PRU00176"/>
    </source>
</evidence>
<accession>M3AWZ5</accession>
<dbReference type="InterPro" id="IPR012677">
    <property type="entry name" value="Nucleotide-bd_a/b_plait_sf"/>
</dbReference>
<reference evidence="4 5" key="1">
    <citation type="journal article" date="2012" name="PLoS Pathog.">
        <title>Diverse lifestyles and strategies of plant pathogenesis encoded in the genomes of eighteen Dothideomycetes fungi.</title>
        <authorList>
            <person name="Ohm R.A."/>
            <person name="Feau N."/>
            <person name="Henrissat B."/>
            <person name="Schoch C.L."/>
            <person name="Horwitz B.A."/>
            <person name="Barry K.W."/>
            <person name="Condon B.J."/>
            <person name="Copeland A.C."/>
            <person name="Dhillon B."/>
            <person name="Glaser F."/>
            <person name="Hesse C.N."/>
            <person name="Kosti I."/>
            <person name="LaButti K."/>
            <person name="Lindquist E.A."/>
            <person name="Lucas S."/>
            <person name="Salamov A.A."/>
            <person name="Bradshaw R.E."/>
            <person name="Ciuffetti L."/>
            <person name="Hamelin R.C."/>
            <person name="Kema G.H.J."/>
            <person name="Lawrence C."/>
            <person name="Scott J.A."/>
            <person name="Spatafora J.W."/>
            <person name="Turgeon B.G."/>
            <person name="de Wit P.J.G.M."/>
            <person name="Zhong S."/>
            <person name="Goodwin S.B."/>
            <person name="Grigoriev I.V."/>
        </authorList>
    </citation>
    <scope>NUCLEOTIDE SEQUENCE [LARGE SCALE GENOMIC DNA]</scope>
    <source>
        <strain evidence="4 5">SO2202</strain>
    </source>
</reference>
<dbReference type="OrthoDB" id="7763451at2759"/>
<dbReference type="InterPro" id="IPR000504">
    <property type="entry name" value="RRM_dom"/>
</dbReference>
<dbReference type="RefSeq" id="XP_016759371.1">
    <property type="nucleotide sequence ID" value="XM_016906033.1"/>
</dbReference>
<feature type="domain" description="RRM" evidence="3">
    <location>
        <begin position="3"/>
        <end position="80"/>
    </location>
</feature>
<dbReference type="Pfam" id="PF00076">
    <property type="entry name" value="RRM_1"/>
    <property type="match status" value="1"/>
</dbReference>
<proteinExistence type="predicted"/>
<evidence type="ECO:0000259" key="3">
    <source>
        <dbReference type="PROSITE" id="PS50102"/>
    </source>
</evidence>
<keyword evidence="1" id="KW-0694">RNA-binding</keyword>
<dbReference type="AlphaFoldDB" id="M3AWZ5"/>
<sequence length="310" mass="32681">MSTTVHVKGISAQTSEKEVRDFFSFCGKIQSLSLTPESNDSSASQSASVTFEKETAAKTALLLDNTQLGPSQVHVTAGQTLEQASGGKTAGASEDDLAQEDKPRARVAAEMLAHGYNLSDQVIQKALALDQQHGISTRFTTALQNFDAKYKVSEKAKTTDTQYGISAKANEGWKGFNSYFEKALGTPTGLKVRQFYEQGSKQVLDVHNEAKHLASLKAGKEPNHPVEGKEGRTACACGSAAAKCSCKPGECACSSCSKNPDEKTSTVSAEEAELEKIPGTEKTKCNCGGADAKCACEAGKCACASCPKSS</sequence>
<dbReference type="SMART" id="SM00360">
    <property type="entry name" value="RRM"/>
    <property type="match status" value="1"/>
</dbReference>
<keyword evidence="5" id="KW-1185">Reference proteome</keyword>
<evidence type="ECO:0000313" key="4">
    <source>
        <dbReference type="EMBL" id="EMF11250.1"/>
    </source>
</evidence>
<dbReference type="PROSITE" id="PS50102">
    <property type="entry name" value="RRM"/>
    <property type="match status" value="1"/>
</dbReference>
<protein>
    <recommendedName>
        <fullName evidence="3">RRM domain-containing protein</fullName>
    </recommendedName>
</protein>
<dbReference type="PANTHER" id="PTHR32343:SF10">
    <property type="entry name" value="RNA-BINDING REGION RNP-1 DOMAIN-CONTAINING PROTEIN"/>
    <property type="match status" value="1"/>
</dbReference>
<dbReference type="HOGENOM" id="CLU_074138_0_0_1"/>
<gene>
    <name evidence="4" type="ORF">SEPMUDRAFT_150229</name>
</gene>
<dbReference type="GO" id="GO:0003723">
    <property type="term" value="F:RNA binding"/>
    <property type="evidence" value="ECO:0007669"/>
    <property type="project" value="UniProtKB-UniRule"/>
</dbReference>
<dbReference type="Proteomes" id="UP000016931">
    <property type="component" value="Unassembled WGS sequence"/>
</dbReference>
<name>M3AWZ5_SPHMS</name>
<dbReference type="Gene3D" id="3.30.70.330">
    <property type="match status" value="1"/>
</dbReference>
<dbReference type="SUPFAM" id="SSF54928">
    <property type="entry name" value="RNA-binding domain, RBD"/>
    <property type="match status" value="1"/>
</dbReference>
<organism evidence="4 5">
    <name type="scientific">Sphaerulina musiva (strain SO2202)</name>
    <name type="common">Poplar stem canker fungus</name>
    <name type="synonym">Septoria musiva</name>
    <dbReference type="NCBI Taxonomy" id="692275"/>
    <lineage>
        <taxon>Eukaryota</taxon>
        <taxon>Fungi</taxon>
        <taxon>Dikarya</taxon>
        <taxon>Ascomycota</taxon>
        <taxon>Pezizomycotina</taxon>
        <taxon>Dothideomycetes</taxon>
        <taxon>Dothideomycetidae</taxon>
        <taxon>Mycosphaerellales</taxon>
        <taxon>Mycosphaerellaceae</taxon>
        <taxon>Sphaerulina</taxon>
    </lineage>
</organism>
<dbReference type="eggNOG" id="ENOG502S19D">
    <property type="taxonomic scope" value="Eukaryota"/>
</dbReference>
<dbReference type="EMBL" id="KB456266">
    <property type="protein sequence ID" value="EMF11250.1"/>
    <property type="molecule type" value="Genomic_DNA"/>
</dbReference>